<name>F0XYA7_AURAN</name>
<keyword evidence="3 6" id="KW-0518">Myosin</keyword>
<accession>F0XYA7</accession>
<dbReference type="GO" id="GO:0005737">
    <property type="term" value="C:cytoplasm"/>
    <property type="evidence" value="ECO:0007669"/>
    <property type="project" value="TreeGrafter"/>
</dbReference>
<dbReference type="OMA" id="AMNPFRR"/>
<dbReference type="GO" id="GO:0000146">
    <property type="term" value="F:microfilament motor activity"/>
    <property type="evidence" value="ECO:0007669"/>
    <property type="project" value="TreeGrafter"/>
</dbReference>
<keyword evidence="1 6" id="KW-0547">Nucleotide-binding</keyword>
<keyword evidence="10" id="KW-1185">Reference proteome</keyword>
<dbReference type="GO" id="GO:0005524">
    <property type="term" value="F:ATP binding"/>
    <property type="evidence" value="ECO:0007669"/>
    <property type="project" value="UniProtKB-UniRule"/>
</dbReference>
<dbReference type="Proteomes" id="UP000002729">
    <property type="component" value="Unassembled WGS sequence"/>
</dbReference>
<feature type="region of interest" description="Disordered" evidence="7">
    <location>
        <begin position="500"/>
        <end position="539"/>
    </location>
</feature>
<dbReference type="PROSITE" id="PS50096">
    <property type="entry name" value="IQ"/>
    <property type="match status" value="2"/>
</dbReference>
<evidence type="ECO:0000256" key="7">
    <source>
        <dbReference type="SAM" id="MobiDB-lite"/>
    </source>
</evidence>
<dbReference type="SMART" id="SM00242">
    <property type="entry name" value="MYSc"/>
    <property type="match status" value="1"/>
</dbReference>
<dbReference type="RefSeq" id="XP_009033277.1">
    <property type="nucleotide sequence ID" value="XM_009035029.1"/>
</dbReference>
<evidence type="ECO:0000256" key="1">
    <source>
        <dbReference type="ARBA" id="ARBA00022741"/>
    </source>
</evidence>
<dbReference type="KEGG" id="aaf:AURANDRAFT_19710"/>
<evidence type="ECO:0000256" key="2">
    <source>
        <dbReference type="ARBA" id="ARBA00022840"/>
    </source>
</evidence>
<dbReference type="GO" id="GO:0016459">
    <property type="term" value="C:myosin complex"/>
    <property type="evidence" value="ECO:0007669"/>
    <property type="project" value="UniProtKB-KW"/>
</dbReference>
<protein>
    <recommendedName>
        <fullName evidence="8">Myosin motor domain-containing protein</fullName>
    </recommendedName>
</protein>
<evidence type="ECO:0000313" key="10">
    <source>
        <dbReference type="Proteomes" id="UP000002729"/>
    </source>
</evidence>
<feature type="non-terminal residue" evidence="9">
    <location>
        <position position="870"/>
    </location>
</feature>
<dbReference type="InterPro" id="IPR036961">
    <property type="entry name" value="Kinesin_motor_dom_sf"/>
</dbReference>
<gene>
    <name evidence="9" type="ORF">AURANDRAFT_19710</name>
</gene>
<keyword evidence="5 6" id="KW-0009">Actin-binding</keyword>
<reference evidence="9 10" key="1">
    <citation type="journal article" date="2011" name="Proc. Natl. Acad. Sci. U.S.A.">
        <title>Niche of harmful alga Aureococcus anophagefferens revealed through ecogenomics.</title>
        <authorList>
            <person name="Gobler C.J."/>
            <person name="Berry D.L."/>
            <person name="Dyhrman S.T."/>
            <person name="Wilhelm S.W."/>
            <person name="Salamov A."/>
            <person name="Lobanov A.V."/>
            <person name="Zhang Y."/>
            <person name="Collier J.L."/>
            <person name="Wurch L.L."/>
            <person name="Kustka A.B."/>
            <person name="Dill B.D."/>
            <person name="Shah M."/>
            <person name="VerBerkmoes N.C."/>
            <person name="Kuo A."/>
            <person name="Terry A."/>
            <person name="Pangilinan J."/>
            <person name="Lindquist E.A."/>
            <person name="Lucas S."/>
            <person name="Paulsen I.T."/>
            <person name="Hattenrath-Lehmann T.K."/>
            <person name="Talmage S.C."/>
            <person name="Walker E.A."/>
            <person name="Koch F."/>
            <person name="Burson A.M."/>
            <person name="Marcoval M.A."/>
            <person name="Tang Y.Z."/>
            <person name="Lecleir G.R."/>
            <person name="Coyne K.J."/>
            <person name="Berg G.M."/>
            <person name="Bertrand E.M."/>
            <person name="Saito M.A."/>
            <person name="Gladyshev V.N."/>
            <person name="Grigoriev I.V."/>
        </authorList>
    </citation>
    <scope>NUCLEOTIDE SEQUENCE [LARGE SCALE GENOMIC DNA]</scope>
    <source>
        <strain evidence="10">CCMP 1984</strain>
    </source>
</reference>
<evidence type="ECO:0000256" key="3">
    <source>
        <dbReference type="ARBA" id="ARBA00023123"/>
    </source>
</evidence>
<dbReference type="Gene3D" id="3.40.850.10">
    <property type="entry name" value="Kinesin motor domain"/>
    <property type="match status" value="1"/>
</dbReference>
<feature type="binding site" evidence="6">
    <location>
        <begin position="124"/>
        <end position="131"/>
    </location>
    <ligand>
        <name>ATP</name>
        <dbReference type="ChEBI" id="CHEBI:30616"/>
    </ligand>
</feature>
<evidence type="ECO:0000256" key="4">
    <source>
        <dbReference type="ARBA" id="ARBA00023175"/>
    </source>
</evidence>
<dbReference type="GO" id="GO:0007015">
    <property type="term" value="P:actin filament organization"/>
    <property type="evidence" value="ECO:0007669"/>
    <property type="project" value="TreeGrafter"/>
</dbReference>
<dbReference type="AlphaFoldDB" id="F0XYA7"/>
<dbReference type="PANTHER" id="PTHR13140:SF845">
    <property type="entry name" value="MYOSIN-LIKE PROTEIN"/>
    <property type="match status" value="1"/>
</dbReference>
<feature type="domain" description="Myosin motor" evidence="8">
    <location>
        <begin position="8"/>
        <end position="734"/>
    </location>
</feature>
<comment type="similarity">
    <text evidence="6">Belongs to the TRAFAC class myosin-kinesin ATPase superfamily. Myosin family.</text>
</comment>
<dbReference type="Gene3D" id="1.20.120.720">
    <property type="entry name" value="Myosin VI head, motor domain, U50 subdomain"/>
    <property type="match status" value="1"/>
</dbReference>
<dbReference type="EMBL" id="GL833121">
    <property type="protein sequence ID" value="EGB12205.1"/>
    <property type="molecule type" value="Genomic_DNA"/>
</dbReference>
<feature type="region of interest" description="Actin-binding" evidence="6">
    <location>
        <begin position="611"/>
        <end position="633"/>
    </location>
</feature>
<dbReference type="OrthoDB" id="205074at2759"/>
<sequence length="870" mass="94699">MRNESGDQRIEDLILLPFLHEPAILHVLQERAKKGFIYTNVGAILLAVNPFKRLPELYSDATIASHRRVGAARDANPEDAAAPPPHAFAVADQAYRSMRRALLEGASAAADETPVADQAVLISGESGAGKTETTKFVMRYLAGLSVVMSSGDGGDAAPTMGIESQVLQTNPILEGFGNARTLRNDNSSRFGKWISLEFDGRGRLSTAHIRTYLLEKVRLVRQTEGERGFHVFYECIAYRDGGAQPWCATWPDGSPALGDALGGDSVCVNGSTCGVDGRHDGVLDVESLEERLEALKAFGVVGSLSTSVFETLAAVLHLGAVQFEATRHATEDAGSRASPATGGRLAAVGAALGVDVGHLETALTSRKVFAEGDYLDLRLSHEAAARARDALLKALYSALFDDLVDRCNVALEASGDAPKNGKAKGASIGLLDIFGFEVFAVNSFEQLLINYTNERLQQHFNDFVFETEQREYKAEGLYWDAVDFPNNDDVLALIEGRQQSGRGASLPPAGAGKPQRRASALPSNAQQAGKRPRSEPLKLGISHPFPAQVEYSVQGFIAKNMDALSPDCAKVLAESTKAFVSGRSPVPGGGGGRRASSLATTTLAQRFRGSLGSLLFEIRATRPHFIRCLKPNDRNLPDLISAQRLVEQLRYCGVLEAVRVARAGYPVRLPHADFARRYRAAAARSQPAFFFEKPASMSLDDAATREARKRGVAIGRTKVFLRKGAFEALEVLLSRRLTASALAVQRAARRMTAMKRFAKQRVVATVLQAVVRLRIFRRRKAATRVSSLFKARGARVRFRAVARFARCMQRAQRGTAARKKLGWLREVKAARKLQRLARGGEARGAFHRLRSGVTTLQLFLRVMLAREAKR</sequence>
<proteinExistence type="inferred from homology"/>
<dbReference type="CDD" id="cd00124">
    <property type="entry name" value="MYSc"/>
    <property type="match status" value="1"/>
</dbReference>
<organism evidence="10">
    <name type="scientific">Aureococcus anophagefferens</name>
    <name type="common">Harmful bloom alga</name>
    <dbReference type="NCBI Taxonomy" id="44056"/>
    <lineage>
        <taxon>Eukaryota</taxon>
        <taxon>Sar</taxon>
        <taxon>Stramenopiles</taxon>
        <taxon>Ochrophyta</taxon>
        <taxon>Pelagophyceae</taxon>
        <taxon>Pelagomonadales</taxon>
        <taxon>Pelagomonadaceae</taxon>
        <taxon>Aureococcus</taxon>
    </lineage>
</organism>
<evidence type="ECO:0000256" key="6">
    <source>
        <dbReference type="PROSITE-ProRule" id="PRU00782"/>
    </source>
</evidence>
<dbReference type="InterPro" id="IPR027417">
    <property type="entry name" value="P-loop_NTPase"/>
</dbReference>
<evidence type="ECO:0000256" key="5">
    <source>
        <dbReference type="ARBA" id="ARBA00023203"/>
    </source>
</evidence>
<dbReference type="GO" id="GO:0016020">
    <property type="term" value="C:membrane"/>
    <property type="evidence" value="ECO:0007669"/>
    <property type="project" value="TreeGrafter"/>
</dbReference>
<keyword evidence="4 6" id="KW-0505">Motor protein</keyword>
<dbReference type="PANTHER" id="PTHR13140">
    <property type="entry name" value="MYOSIN"/>
    <property type="match status" value="1"/>
</dbReference>
<dbReference type="Gene3D" id="1.20.5.4820">
    <property type="match status" value="1"/>
</dbReference>
<dbReference type="Gene3D" id="1.20.58.530">
    <property type="match status" value="1"/>
</dbReference>
<dbReference type="PRINTS" id="PR00193">
    <property type="entry name" value="MYOSINHEAVY"/>
</dbReference>
<dbReference type="eggNOG" id="KOG0160">
    <property type="taxonomic scope" value="Eukaryota"/>
</dbReference>
<dbReference type="GeneID" id="20219175"/>
<dbReference type="Pfam" id="PF00063">
    <property type="entry name" value="Myosin_head"/>
    <property type="match status" value="1"/>
</dbReference>
<evidence type="ECO:0000259" key="8">
    <source>
        <dbReference type="PROSITE" id="PS51456"/>
    </source>
</evidence>
<dbReference type="Gene3D" id="1.10.10.820">
    <property type="match status" value="1"/>
</dbReference>
<dbReference type="InterPro" id="IPR001609">
    <property type="entry name" value="Myosin_head_motor_dom-like"/>
</dbReference>
<keyword evidence="2 6" id="KW-0067">ATP-binding</keyword>
<dbReference type="InParanoid" id="F0XYA7"/>
<dbReference type="SUPFAM" id="SSF52540">
    <property type="entry name" value="P-loop containing nucleoside triphosphate hydrolases"/>
    <property type="match status" value="1"/>
</dbReference>
<dbReference type="PROSITE" id="PS51456">
    <property type="entry name" value="MYOSIN_MOTOR"/>
    <property type="match status" value="1"/>
</dbReference>
<evidence type="ECO:0000313" key="9">
    <source>
        <dbReference type="EMBL" id="EGB12205.1"/>
    </source>
</evidence>
<dbReference type="GO" id="GO:0051015">
    <property type="term" value="F:actin filament binding"/>
    <property type="evidence" value="ECO:0007669"/>
    <property type="project" value="TreeGrafter"/>
</dbReference>